<keyword evidence="1" id="KW-1133">Transmembrane helix</keyword>
<sequence>MKKIIFVVLTLQMVLLSVLLVTLEKRQSRQQLLYNDVTIMSIDTDGAKGDVATKIIDSANKLDLTIAVYIHPDEKTQKIVTNDVSLGGRIPINDVKLTKPTDFISSQKTIESQQKGQFALFDQTLRLDISLMKDNRNYQPSSLYYLFTTNKKTLDQFKTVLTKEGMSFNEGKIDAQAQMWLQHLSQQWDWVLLNLLVSIALCVVLLHDGFLQQRTRYLLSLQGYAKGKIWWYGIKRLRGPLLYSFLVALCFIVVWQFSQSGSVFIDKVLLIVSFTAVLILFSSIVIIGLTVLFDKQALDSVKGKRPVKRLFILYLCLKICFLTLIAGLVHVYVSNQAMLTSALEETADWKKMRGIYTPEQSYVGQENRAISAKSGQKLKKLYEAMQPLGGYLMASNDFKLDDGVDEKAFLAEKDVSLINPDERKVILDLNYLKRHPLKGSIQYEDIVAAVNWDKRVRNVLVPQKFKVREAEIKKIFLEDFVSSRIDVMDYYNDFLDLPRTTEKAADLSVNLIYIDDDNDYFSYGNGIPLLLPNAFATIETGNITPLDYSWYFSGNVYFEAKGDPYATIFPAIQKSKTEGLVRSVASVYNRKGFIIQLLNENKAKLALFLGLLIGSSLLLTYTLTALYFRRYQRRIVITYCHGYNYWKMHYPFLRLLIILNGLLFAVLLLTTKMVIIGSFLCYVMLEFALVYGFHRLFEKRQLAKSLKRGS</sequence>
<feature type="transmembrane region" description="Helical" evidence="1">
    <location>
        <begin position="270"/>
        <end position="292"/>
    </location>
</feature>
<feature type="transmembrane region" description="Helical" evidence="1">
    <location>
        <begin position="312"/>
        <end position="333"/>
    </location>
</feature>
<feature type="transmembrane region" description="Helical" evidence="1">
    <location>
        <begin position="649"/>
        <end position="669"/>
    </location>
</feature>
<dbReference type="InterPro" id="IPR006541">
    <property type="entry name" value="Bacteriocin_ass"/>
</dbReference>
<evidence type="ECO:0008006" key="4">
    <source>
        <dbReference type="Google" id="ProtNLM"/>
    </source>
</evidence>
<keyword evidence="1" id="KW-0812">Transmembrane</keyword>
<proteinExistence type="predicted"/>
<feature type="transmembrane region" description="Helical" evidence="1">
    <location>
        <begin position="675"/>
        <end position="697"/>
    </location>
</feature>
<evidence type="ECO:0000256" key="1">
    <source>
        <dbReference type="SAM" id="Phobius"/>
    </source>
</evidence>
<dbReference type="AlphaFoldDB" id="A0A2X0QGD0"/>
<protein>
    <recommendedName>
        <fullName evidence="4">DUF1430 domain-containing protein</fullName>
    </recommendedName>
</protein>
<gene>
    <name evidence="2" type="ORF">BTBSAS_180038</name>
</gene>
<keyword evidence="1" id="KW-0472">Membrane</keyword>
<reference evidence="3" key="1">
    <citation type="submission" date="2018-04" db="EMBL/GenBank/DDBJ databases">
        <authorList>
            <person name="Illikoud N."/>
        </authorList>
    </citation>
    <scope>NUCLEOTIDE SEQUENCE [LARGE SCALE GENOMIC DNA]</scope>
</reference>
<evidence type="ECO:0000313" key="3">
    <source>
        <dbReference type="Proteomes" id="UP000270190"/>
    </source>
</evidence>
<feature type="transmembrane region" description="Helical" evidence="1">
    <location>
        <begin position="605"/>
        <end position="628"/>
    </location>
</feature>
<dbReference type="Proteomes" id="UP000270190">
    <property type="component" value="Unassembled WGS sequence"/>
</dbReference>
<organism evidence="2 3">
    <name type="scientific">Brochothrix thermosphacta</name>
    <name type="common">Microbacterium thermosphactum</name>
    <dbReference type="NCBI Taxonomy" id="2756"/>
    <lineage>
        <taxon>Bacteria</taxon>
        <taxon>Bacillati</taxon>
        <taxon>Bacillota</taxon>
        <taxon>Bacilli</taxon>
        <taxon>Bacillales</taxon>
        <taxon>Listeriaceae</taxon>
        <taxon>Brochothrix</taxon>
    </lineage>
</organism>
<dbReference type="Pfam" id="PF07242">
    <property type="entry name" value="DUF1430"/>
    <property type="match status" value="1"/>
</dbReference>
<feature type="transmembrane region" description="Helical" evidence="1">
    <location>
        <begin position="241"/>
        <end position="258"/>
    </location>
</feature>
<dbReference type="RefSeq" id="WP_120487588.1">
    <property type="nucleotide sequence ID" value="NZ_CBCPKC010000001.1"/>
</dbReference>
<accession>A0A2X0QGD0</accession>
<dbReference type="EMBL" id="OUNC01000010">
    <property type="protein sequence ID" value="SPP27686.1"/>
    <property type="molecule type" value="Genomic_DNA"/>
</dbReference>
<name>A0A2X0QGD0_BROTH</name>
<evidence type="ECO:0000313" key="2">
    <source>
        <dbReference type="EMBL" id="SPP27686.1"/>
    </source>
</evidence>